<accession>A0A6C0HP58</accession>
<protein>
    <recommendedName>
        <fullName evidence="1">Exonuclease domain-containing protein</fullName>
    </recommendedName>
</protein>
<dbReference type="InterPro" id="IPR013520">
    <property type="entry name" value="Ribonucl_H"/>
</dbReference>
<dbReference type="Pfam" id="PF00929">
    <property type="entry name" value="RNase_T"/>
    <property type="match status" value="1"/>
</dbReference>
<dbReference type="AlphaFoldDB" id="A0A6C0HP58"/>
<dbReference type="InterPro" id="IPR036397">
    <property type="entry name" value="RNaseH_sf"/>
</dbReference>
<evidence type="ECO:0000313" key="2">
    <source>
        <dbReference type="EMBL" id="QHT82174.1"/>
    </source>
</evidence>
<proteinExistence type="predicted"/>
<name>A0A6C0HP58_9ZZZZ</name>
<dbReference type="GO" id="GO:0003676">
    <property type="term" value="F:nucleic acid binding"/>
    <property type="evidence" value="ECO:0007669"/>
    <property type="project" value="InterPro"/>
</dbReference>
<dbReference type="SMART" id="SM00479">
    <property type="entry name" value="EXOIII"/>
    <property type="match status" value="1"/>
</dbReference>
<dbReference type="SUPFAM" id="SSF53098">
    <property type="entry name" value="Ribonuclease H-like"/>
    <property type="match status" value="1"/>
</dbReference>
<dbReference type="CDD" id="cd06127">
    <property type="entry name" value="DEDDh"/>
    <property type="match status" value="1"/>
</dbReference>
<organism evidence="2">
    <name type="scientific">viral metagenome</name>
    <dbReference type="NCBI Taxonomy" id="1070528"/>
    <lineage>
        <taxon>unclassified sequences</taxon>
        <taxon>metagenomes</taxon>
        <taxon>organismal metagenomes</taxon>
    </lineage>
</organism>
<feature type="domain" description="Exonuclease" evidence="1">
    <location>
        <begin position="2"/>
        <end position="202"/>
    </location>
</feature>
<evidence type="ECO:0000259" key="1">
    <source>
        <dbReference type="SMART" id="SM00479"/>
    </source>
</evidence>
<reference evidence="2" key="1">
    <citation type="journal article" date="2020" name="Nature">
        <title>Giant virus diversity and host interactions through global metagenomics.</title>
        <authorList>
            <person name="Schulz F."/>
            <person name="Roux S."/>
            <person name="Paez-Espino D."/>
            <person name="Jungbluth S."/>
            <person name="Walsh D.A."/>
            <person name="Denef V.J."/>
            <person name="McMahon K.D."/>
            <person name="Konstantinidis K.T."/>
            <person name="Eloe-Fadrosh E.A."/>
            <person name="Kyrpides N.C."/>
            <person name="Woyke T."/>
        </authorList>
    </citation>
    <scope>NUCLEOTIDE SEQUENCE</scope>
    <source>
        <strain evidence="2">GVMAG-M-3300023184-161</strain>
    </source>
</reference>
<dbReference type="Gene3D" id="3.30.420.10">
    <property type="entry name" value="Ribonuclease H-like superfamily/Ribonuclease H"/>
    <property type="match status" value="1"/>
</dbReference>
<sequence length="212" mass="24909">MKLFVFDTETTGLPTKYANIEDNLEGWPHIVQLSFMIYDTDETKLLYVYDRIIKIPSSVSISKESEDIHNITREVCDERGVDIREALTVFEHKLKECDIKVGHNISFDEKMIRVEKLRLNWDSDNSITRVENKLSFCTMKKGADICELTKKYANGRVYPKYPKLSELHFKLFGELPLNCHNSLYDINITLRCYLFMEHKYLYNIQVSDMTIS</sequence>
<dbReference type="EMBL" id="MN739997">
    <property type="protein sequence ID" value="QHT82174.1"/>
    <property type="molecule type" value="Genomic_DNA"/>
</dbReference>
<dbReference type="InterPro" id="IPR012337">
    <property type="entry name" value="RNaseH-like_sf"/>
</dbReference>